<feature type="region of interest" description="Disordered" evidence="1">
    <location>
        <begin position="287"/>
        <end position="310"/>
    </location>
</feature>
<protein>
    <submittedName>
        <fullName evidence="2">Uncharacterized protein</fullName>
    </submittedName>
</protein>
<sequence>MRPLVRTAKPVVRTVQRTTKPVVRVQPTHEQRAAAEKARKLAHKAAEKKRVEQVDRAVDRVTATVLHVRSRPATSTKPSSPAPRPAAVTLDLRGVTRTVESLPAVLPDLDLAVDLPAVDLGLVALPSLGVNVSLPSVRASVQLPGLGVGVDLPAVDLPAAPAPVTLPGAILPATTLLAATSTTSDVLAPTTGTDRTAGLLGSVGPQAPLAPTGAYDARSLHSGQADGLGRAVPRLTAAVSLLTTPGASGTGTGAGLVPDGSAQSGASAPVVPALASAAGIPGLTALHDRPAHGRPGRTLELLRQPGFAPD</sequence>
<evidence type="ECO:0000313" key="2">
    <source>
        <dbReference type="EMBL" id="GAA3574728.1"/>
    </source>
</evidence>
<proteinExistence type="predicted"/>
<evidence type="ECO:0000256" key="1">
    <source>
        <dbReference type="SAM" id="MobiDB-lite"/>
    </source>
</evidence>
<dbReference type="EMBL" id="BAAAYR010000004">
    <property type="protein sequence ID" value="GAA3574728.1"/>
    <property type="molecule type" value="Genomic_DNA"/>
</dbReference>
<accession>A0ABP6XZW2</accession>
<comment type="caution">
    <text evidence="2">The sequence shown here is derived from an EMBL/GenBank/DDBJ whole genome shotgun (WGS) entry which is preliminary data.</text>
</comment>
<organism evidence="2 3">
    <name type="scientific">Microlunatus spumicola</name>
    <dbReference type="NCBI Taxonomy" id="81499"/>
    <lineage>
        <taxon>Bacteria</taxon>
        <taxon>Bacillati</taxon>
        <taxon>Actinomycetota</taxon>
        <taxon>Actinomycetes</taxon>
        <taxon>Propionibacteriales</taxon>
        <taxon>Propionibacteriaceae</taxon>
        <taxon>Microlunatus</taxon>
    </lineage>
</organism>
<dbReference type="Proteomes" id="UP001500767">
    <property type="component" value="Unassembled WGS sequence"/>
</dbReference>
<gene>
    <name evidence="2" type="ORF">GCM10022197_34760</name>
</gene>
<keyword evidence="3" id="KW-1185">Reference proteome</keyword>
<feature type="region of interest" description="Disordered" evidence="1">
    <location>
        <begin position="247"/>
        <end position="267"/>
    </location>
</feature>
<reference evidence="3" key="1">
    <citation type="journal article" date="2019" name="Int. J. Syst. Evol. Microbiol.">
        <title>The Global Catalogue of Microorganisms (GCM) 10K type strain sequencing project: providing services to taxonomists for standard genome sequencing and annotation.</title>
        <authorList>
            <consortium name="The Broad Institute Genomics Platform"/>
            <consortium name="The Broad Institute Genome Sequencing Center for Infectious Disease"/>
            <person name="Wu L."/>
            <person name="Ma J."/>
        </authorList>
    </citation>
    <scope>NUCLEOTIDE SEQUENCE [LARGE SCALE GENOMIC DNA]</scope>
    <source>
        <strain evidence="3">JCM 16540</strain>
    </source>
</reference>
<name>A0ABP6XZW2_9ACTN</name>
<evidence type="ECO:0000313" key="3">
    <source>
        <dbReference type="Proteomes" id="UP001500767"/>
    </source>
</evidence>